<feature type="transmembrane region" description="Helical" evidence="9">
    <location>
        <begin position="263"/>
        <end position="284"/>
    </location>
</feature>
<feature type="transmembrane region" description="Helical" evidence="9">
    <location>
        <begin position="335"/>
        <end position="352"/>
    </location>
</feature>
<dbReference type="InterPro" id="IPR011712">
    <property type="entry name" value="Sig_transdc_His_kin_sub3_dim/P"/>
</dbReference>
<dbReference type="Pfam" id="PF02518">
    <property type="entry name" value="HATPase_c"/>
    <property type="match status" value="1"/>
</dbReference>
<evidence type="ECO:0000256" key="7">
    <source>
        <dbReference type="ARBA" id="ARBA00022840"/>
    </source>
</evidence>
<evidence type="ECO:0000313" key="12">
    <source>
        <dbReference type="EMBL" id="MBF9238692.1"/>
    </source>
</evidence>
<dbReference type="Pfam" id="PF07696">
    <property type="entry name" value="7TMR-DISMED2"/>
    <property type="match status" value="1"/>
</dbReference>
<keyword evidence="13" id="KW-1185">Reference proteome</keyword>
<dbReference type="InterPro" id="IPR011623">
    <property type="entry name" value="7TMR_DISM_rcpt_extracell_dom1"/>
</dbReference>
<dbReference type="PROSITE" id="PS50109">
    <property type="entry name" value="HIS_KIN"/>
    <property type="match status" value="1"/>
</dbReference>
<dbReference type="InterPro" id="IPR003594">
    <property type="entry name" value="HATPase_dom"/>
</dbReference>
<protein>
    <recommendedName>
        <fullName evidence="2">histidine kinase</fullName>
        <ecNumber evidence="2">2.7.13.3</ecNumber>
    </recommendedName>
</protein>
<evidence type="ECO:0000256" key="1">
    <source>
        <dbReference type="ARBA" id="ARBA00000085"/>
    </source>
</evidence>
<dbReference type="CDD" id="cd16917">
    <property type="entry name" value="HATPase_UhpB-NarQ-NarX-like"/>
    <property type="match status" value="1"/>
</dbReference>
<dbReference type="EC" id="2.7.13.3" evidence="2"/>
<dbReference type="RefSeq" id="WP_196283074.1">
    <property type="nucleotide sequence ID" value="NZ_JADQDQ010000007.1"/>
</dbReference>
<proteinExistence type="predicted"/>
<evidence type="ECO:0000256" key="5">
    <source>
        <dbReference type="ARBA" id="ARBA00022741"/>
    </source>
</evidence>
<evidence type="ECO:0000259" key="11">
    <source>
        <dbReference type="PROSITE" id="PS50109"/>
    </source>
</evidence>
<feature type="transmembrane region" description="Helical" evidence="9">
    <location>
        <begin position="361"/>
        <end position="380"/>
    </location>
</feature>
<keyword evidence="9" id="KW-0472">Membrane</keyword>
<dbReference type="Gene3D" id="3.30.565.10">
    <property type="entry name" value="Histidine kinase-like ATPase, C-terminal domain"/>
    <property type="match status" value="1"/>
</dbReference>
<reference evidence="12 13" key="1">
    <citation type="submission" date="2020-11" db="EMBL/GenBank/DDBJ databases">
        <authorList>
            <person name="Kim M.K."/>
        </authorList>
    </citation>
    <scope>NUCLEOTIDE SEQUENCE [LARGE SCALE GENOMIC DNA]</scope>
    <source>
        <strain evidence="12 13">BT683</strain>
    </source>
</reference>
<evidence type="ECO:0000256" key="9">
    <source>
        <dbReference type="SAM" id="Phobius"/>
    </source>
</evidence>
<dbReference type="SUPFAM" id="SSF55874">
    <property type="entry name" value="ATPase domain of HSP90 chaperone/DNA topoisomerase II/histidine kinase"/>
    <property type="match status" value="1"/>
</dbReference>
<dbReference type="InterPro" id="IPR011622">
    <property type="entry name" value="7TMR_DISM_rcpt_extracell_dom2"/>
</dbReference>
<gene>
    <name evidence="12" type="ORF">I2I05_14905</name>
</gene>
<feature type="transmembrane region" description="Helical" evidence="9">
    <location>
        <begin position="296"/>
        <end position="315"/>
    </location>
</feature>
<keyword evidence="10" id="KW-0732">Signal</keyword>
<evidence type="ECO:0000256" key="4">
    <source>
        <dbReference type="ARBA" id="ARBA00022679"/>
    </source>
</evidence>
<keyword evidence="7" id="KW-0067">ATP-binding</keyword>
<feature type="domain" description="Histidine kinase" evidence="11">
    <location>
        <begin position="560"/>
        <end position="644"/>
    </location>
</feature>
<dbReference type="Gene3D" id="2.60.40.2380">
    <property type="match status" value="1"/>
</dbReference>
<keyword evidence="6" id="KW-0418">Kinase</keyword>
<comment type="caution">
    <text evidence="12">The sequence shown here is derived from an EMBL/GenBank/DDBJ whole genome shotgun (WGS) entry which is preliminary data.</text>
</comment>
<keyword evidence="9" id="KW-1133">Transmembrane helix</keyword>
<evidence type="ECO:0000256" key="6">
    <source>
        <dbReference type="ARBA" id="ARBA00022777"/>
    </source>
</evidence>
<comment type="catalytic activity">
    <reaction evidence="1">
        <text>ATP + protein L-histidine = ADP + protein N-phospho-L-histidine.</text>
        <dbReference type="EC" id="2.7.13.3"/>
    </reaction>
</comment>
<keyword evidence="8" id="KW-0902">Two-component regulatory system</keyword>
<feature type="signal peptide" evidence="10">
    <location>
        <begin position="1"/>
        <end position="23"/>
    </location>
</feature>
<dbReference type="Proteomes" id="UP000597617">
    <property type="component" value="Unassembled WGS sequence"/>
</dbReference>
<keyword evidence="3" id="KW-0597">Phosphoprotein</keyword>
<dbReference type="EMBL" id="JADQDQ010000007">
    <property type="protein sequence ID" value="MBF9238692.1"/>
    <property type="molecule type" value="Genomic_DNA"/>
</dbReference>
<feature type="transmembrane region" description="Helical" evidence="9">
    <location>
        <begin position="201"/>
        <end position="221"/>
    </location>
</feature>
<evidence type="ECO:0000313" key="13">
    <source>
        <dbReference type="Proteomes" id="UP000597617"/>
    </source>
</evidence>
<dbReference type="PANTHER" id="PTHR24421">
    <property type="entry name" value="NITRATE/NITRITE SENSOR PROTEIN NARX-RELATED"/>
    <property type="match status" value="1"/>
</dbReference>
<feature type="transmembrane region" description="Helical" evidence="9">
    <location>
        <begin position="395"/>
        <end position="415"/>
    </location>
</feature>
<dbReference type="Pfam" id="PF07730">
    <property type="entry name" value="HisKA_3"/>
    <property type="match status" value="1"/>
</dbReference>
<keyword evidence="4" id="KW-0808">Transferase</keyword>
<dbReference type="InterPro" id="IPR050482">
    <property type="entry name" value="Sensor_HK_TwoCompSys"/>
</dbReference>
<feature type="chain" id="PRO_5046030286" description="histidine kinase" evidence="10">
    <location>
        <begin position="24"/>
        <end position="644"/>
    </location>
</feature>
<evidence type="ECO:0000256" key="8">
    <source>
        <dbReference type="ARBA" id="ARBA00023012"/>
    </source>
</evidence>
<accession>A0ABS0IKK3</accession>
<keyword evidence="9" id="KW-0812">Transmembrane</keyword>
<evidence type="ECO:0000256" key="3">
    <source>
        <dbReference type="ARBA" id="ARBA00022553"/>
    </source>
</evidence>
<evidence type="ECO:0000256" key="10">
    <source>
        <dbReference type="SAM" id="SignalP"/>
    </source>
</evidence>
<dbReference type="InterPro" id="IPR005467">
    <property type="entry name" value="His_kinase_dom"/>
</dbReference>
<organism evidence="12 13">
    <name type="scientific">Hymenobacter jeongseonensis</name>
    <dbReference type="NCBI Taxonomy" id="2791027"/>
    <lineage>
        <taxon>Bacteria</taxon>
        <taxon>Pseudomonadati</taxon>
        <taxon>Bacteroidota</taxon>
        <taxon>Cytophagia</taxon>
        <taxon>Cytophagales</taxon>
        <taxon>Hymenobacteraceae</taxon>
        <taxon>Hymenobacter</taxon>
    </lineage>
</organism>
<dbReference type="PANTHER" id="PTHR24421:SF10">
    <property type="entry name" value="NITRATE_NITRITE SENSOR PROTEIN NARQ"/>
    <property type="match status" value="1"/>
</dbReference>
<dbReference type="Gene3D" id="1.20.5.1930">
    <property type="match status" value="1"/>
</dbReference>
<name>A0ABS0IKK3_9BACT</name>
<sequence>MRRLFFHALLLGWWLVGTGNVQAAPGPARRDTLLLKDADEPHVSEAYRYYTEPFSVPPNPEQAEAQWRAGKFRPGAWHKPLNLGTLHQRVWMRLPVRNTAAERLRFVWSIFNFTDSAALYCRRQGETRFTRLGAASSWTPAAERLFPARALSFPFTLKPGEAAVLYLRADVHTGGVYLPTYIETTERFLSWEMGFPFERHWVLLLGFYLSSALFNLVLFAFLRDRIHLWYGAYVVCVTLFLMMEDGLDALLLPPAPYRLLWSVGQYNFIILAGAAGIRIMQLFLRLRSGWRGLYRAGQWLAGGAAGFVGVYSVLYPWAVGHSLALVNWLNGTREVLLLFIFGYGWFTLLSVLRRRRRRRLAAYYALTYLFFFTGFAVFWLNHLGLTSFNPVYPNALAWGLFWELLVLSALLTGRFRHTLRQNTRLRIRELQQRNALGSRLIAAQDAEREQLARELHDAMGPNLAALHMAWQSQAVRDALATAPAAASVGQLTEEMLGQLYAQVRQLSHALLPAEPGTSRLTTSVAALCRALNLHGTLQVHTHFDAGLDHLPQTVQSVAYRIVAELVNNAMRHAQAKHVQVHLRCRPPVLELCVQDDGRGFGKGEDAPITGIGLRGVRTRVAYLNGNLSIETPEVGTRIVVQLPC</sequence>
<evidence type="ECO:0000256" key="2">
    <source>
        <dbReference type="ARBA" id="ARBA00012438"/>
    </source>
</evidence>
<feature type="transmembrane region" description="Helical" evidence="9">
    <location>
        <begin position="228"/>
        <end position="243"/>
    </location>
</feature>
<dbReference type="SMART" id="SM00387">
    <property type="entry name" value="HATPase_c"/>
    <property type="match status" value="1"/>
</dbReference>
<keyword evidence="5" id="KW-0547">Nucleotide-binding</keyword>
<dbReference type="Pfam" id="PF07695">
    <property type="entry name" value="7TMR-DISM_7TM"/>
    <property type="match status" value="1"/>
</dbReference>
<dbReference type="InterPro" id="IPR036890">
    <property type="entry name" value="HATPase_C_sf"/>
</dbReference>